<evidence type="ECO:0000313" key="3">
    <source>
        <dbReference type="EMBL" id="KAA9340058.1"/>
    </source>
</evidence>
<evidence type="ECO:0000256" key="1">
    <source>
        <dbReference type="SAM" id="SignalP"/>
    </source>
</evidence>
<dbReference type="PANTHER" id="PTHR35580:SF1">
    <property type="entry name" value="PHYTASE-LIKE DOMAIN-CONTAINING PROTEIN"/>
    <property type="match status" value="1"/>
</dbReference>
<keyword evidence="1" id="KW-0732">Signal</keyword>
<accession>A0A5N1J0X9</accession>
<comment type="caution">
    <text evidence="3">The sequence shown here is derived from an EMBL/GenBank/DDBJ whole genome shotgun (WGS) entry which is preliminary data.</text>
</comment>
<dbReference type="Gene3D" id="2.120.10.30">
    <property type="entry name" value="TolB, C-terminal domain"/>
    <property type="match status" value="1"/>
</dbReference>
<evidence type="ECO:0000313" key="4">
    <source>
        <dbReference type="Proteomes" id="UP000326570"/>
    </source>
</evidence>
<dbReference type="InterPro" id="IPR011042">
    <property type="entry name" value="6-blade_b-propeller_TolB-like"/>
</dbReference>
<feature type="domain" description="Secretion system C-terminal sorting" evidence="2">
    <location>
        <begin position="452"/>
        <end position="520"/>
    </location>
</feature>
<keyword evidence="4" id="KW-1185">Reference proteome</keyword>
<dbReference type="InterPro" id="IPR026444">
    <property type="entry name" value="Secre_tail"/>
</dbReference>
<reference evidence="3 4" key="1">
    <citation type="submission" date="2019-09" db="EMBL/GenBank/DDBJ databases">
        <title>Genome sequence of Adhaeribacter sp. M2.</title>
        <authorList>
            <person name="Srinivasan S."/>
        </authorList>
    </citation>
    <scope>NUCLEOTIDE SEQUENCE [LARGE SCALE GENOMIC DNA]</scope>
    <source>
        <strain evidence="3 4">M2</strain>
    </source>
</reference>
<name>A0A5N1J0X9_9BACT</name>
<dbReference type="PANTHER" id="PTHR35580">
    <property type="entry name" value="CELL SURFACE GLYCOPROTEIN (S-LAYER PROTEIN)-LIKE PROTEIN"/>
    <property type="match status" value="1"/>
</dbReference>
<dbReference type="NCBIfam" id="TIGR04183">
    <property type="entry name" value="Por_Secre_tail"/>
    <property type="match status" value="1"/>
</dbReference>
<feature type="chain" id="PRO_5024971026" evidence="1">
    <location>
        <begin position="23"/>
        <end position="522"/>
    </location>
</feature>
<sequence length="522" mass="55118">MKNALYFFSFLGAFFIFINGSAQTPAWQWVVNSPDSFHQSRCLTTDAAGNIYVAGTALTKRSPAGMLLWSKPLQTSAFTATVHGLVSDSAGNIYIAGTFSGALNFDTITLNYFGHSDIFIAKFNTNGQVIWASKAGTPGPPSSPQPPAVTDIASGIAIDAAGNCYITGQCYAYNQNPVFDHITIPGNNTGDYFFFAAKYNATGQVLWVRSVTMGEPLSIGCGPKGSYYITGGNYPNGIFTEKYHASGARAWFRNTSGIIQDFSTSISVNKTGDCYITGAITGNTTFSGATLQKTGSSNMFLAKYSNAGVLEWALQNQNLAAGSCFGEQVVADETGRVFVTGAFSSYAAFGSLPTLTATGNDPDIFVAEFSELGQPEWAVQAGGTGSDYGKGIAPLANGECYISGRFDPVVGASFGSINFPPSPGNNNTFFLAKLSAGTLGVPEAGTKTHFQLYPNAATSGVTITGHLKPGTLEIVSLTGQKVYEAKLIAGTKLNVEDWPAGMYLVKITSEGNTRVEKLLVTH</sequence>
<gene>
    <name evidence="3" type="ORF">F0P94_06835</name>
</gene>
<proteinExistence type="predicted"/>
<protein>
    <submittedName>
        <fullName evidence="3">T9SS type A sorting domain-containing protein</fullName>
    </submittedName>
</protein>
<dbReference type="EMBL" id="VTWT01000003">
    <property type="protein sequence ID" value="KAA9340058.1"/>
    <property type="molecule type" value="Genomic_DNA"/>
</dbReference>
<dbReference type="SUPFAM" id="SSF101898">
    <property type="entry name" value="NHL repeat"/>
    <property type="match status" value="1"/>
</dbReference>
<dbReference type="InterPro" id="IPR052918">
    <property type="entry name" value="Motility_Chemotaxis_Reg"/>
</dbReference>
<feature type="signal peptide" evidence="1">
    <location>
        <begin position="1"/>
        <end position="22"/>
    </location>
</feature>
<dbReference type="AlphaFoldDB" id="A0A5N1J0X9"/>
<dbReference type="Proteomes" id="UP000326570">
    <property type="component" value="Unassembled WGS sequence"/>
</dbReference>
<evidence type="ECO:0000259" key="2">
    <source>
        <dbReference type="Pfam" id="PF18962"/>
    </source>
</evidence>
<dbReference type="RefSeq" id="WP_150903130.1">
    <property type="nucleotide sequence ID" value="NZ_VTWT01000003.1"/>
</dbReference>
<dbReference type="Pfam" id="PF18962">
    <property type="entry name" value="Por_Secre_tail"/>
    <property type="match status" value="1"/>
</dbReference>
<organism evidence="3 4">
    <name type="scientific">Adhaeribacter soli</name>
    <dbReference type="NCBI Taxonomy" id="2607655"/>
    <lineage>
        <taxon>Bacteria</taxon>
        <taxon>Pseudomonadati</taxon>
        <taxon>Bacteroidota</taxon>
        <taxon>Cytophagia</taxon>
        <taxon>Cytophagales</taxon>
        <taxon>Hymenobacteraceae</taxon>
        <taxon>Adhaeribacter</taxon>
    </lineage>
</organism>